<proteinExistence type="predicted"/>
<keyword evidence="5 6" id="KW-1015">Disulfide bond</keyword>
<dbReference type="SUPFAM" id="SSF56496">
    <property type="entry name" value="Fibrinogen C-terminal domain-like"/>
    <property type="match status" value="1"/>
</dbReference>
<dbReference type="GO" id="GO:0004867">
    <property type="term" value="F:serine-type endopeptidase inhibitor activity"/>
    <property type="evidence" value="ECO:0007669"/>
    <property type="project" value="UniProtKB-KW"/>
</dbReference>
<dbReference type="Proteomes" id="UP000887569">
    <property type="component" value="Unplaced"/>
</dbReference>
<dbReference type="Gene3D" id="2.10.25.10">
    <property type="entry name" value="Laminin"/>
    <property type="match status" value="4"/>
</dbReference>
<dbReference type="InterPro" id="IPR036056">
    <property type="entry name" value="Fibrinogen-like_C"/>
</dbReference>
<evidence type="ECO:0000259" key="8">
    <source>
        <dbReference type="PROSITE" id="PS50026"/>
    </source>
</evidence>
<feature type="domain" description="EGF-like" evidence="8">
    <location>
        <begin position="588"/>
        <end position="628"/>
    </location>
</feature>
<dbReference type="InterPro" id="IPR014716">
    <property type="entry name" value="Fibrinogen_a/b/g_C_1"/>
</dbReference>
<dbReference type="InterPro" id="IPR002919">
    <property type="entry name" value="TIL_dom"/>
</dbReference>
<dbReference type="InterPro" id="IPR002181">
    <property type="entry name" value="Fibrinogen_a/b/g_C_dom"/>
</dbReference>
<reference evidence="12" key="1">
    <citation type="submission" date="2022-11" db="UniProtKB">
        <authorList>
            <consortium name="WormBaseParasite"/>
        </authorList>
    </citation>
    <scope>IDENTIFICATION</scope>
</reference>
<dbReference type="PROSITE" id="PS00010">
    <property type="entry name" value="ASX_HYDROXYL"/>
    <property type="match status" value="1"/>
</dbReference>
<feature type="domain" description="Fibrinogen C-terminal" evidence="10">
    <location>
        <begin position="627"/>
        <end position="834"/>
    </location>
</feature>
<feature type="disulfide bond" evidence="6">
    <location>
        <begin position="618"/>
        <end position="627"/>
    </location>
</feature>
<keyword evidence="2" id="KW-0732">Signal</keyword>
<feature type="domain" description="EGF-like" evidence="8">
    <location>
        <begin position="80"/>
        <end position="117"/>
    </location>
</feature>
<dbReference type="InterPro" id="IPR000742">
    <property type="entry name" value="EGF"/>
</dbReference>
<dbReference type="Pfam" id="PF00147">
    <property type="entry name" value="Fibrinogen_C"/>
    <property type="match status" value="1"/>
</dbReference>
<keyword evidence="6" id="KW-0245">EGF-like domain</keyword>
<dbReference type="InterPro" id="IPR036084">
    <property type="entry name" value="Ser_inhib-like_sf"/>
</dbReference>
<dbReference type="Pfam" id="PF01826">
    <property type="entry name" value="TIL"/>
    <property type="match status" value="1"/>
</dbReference>
<dbReference type="SUPFAM" id="SSF57196">
    <property type="entry name" value="EGF/Laminin"/>
    <property type="match status" value="2"/>
</dbReference>
<evidence type="ECO:0000259" key="9">
    <source>
        <dbReference type="PROSITE" id="PS51233"/>
    </source>
</evidence>
<dbReference type="InterPro" id="IPR052749">
    <property type="entry name" value="Alpha-tectorin"/>
</dbReference>
<comment type="subcellular location">
    <subcellularLocation>
        <location evidence="1">Membrane</location>
    </subcellularLocation>
</comment>
<dbReference type="AlphaFoldDB" id="A0A915B8V3"/>
<dbReference type="PANTHER" id="PTHR46160:SF9">
    <property type="entry name" value="PROTEIN PRY2-RELATED"/>
    <property type="match status" value="1"/>
</dbReference>
<dbReference type="WBParaSite" id="PgR030_g100_t02">
    <property type="protein sequence ID" value="PgR030_g100_t02"/>
    <property type="gene ID" value="PgR030_g100"/>
</dbReference>
<dbReference type="GO" id="GO:0016020">
    <property type="term" value="C:membrane"/>
    <property type="evidence" value="ECO:0007669"/>
    <property type="project" value="UniProtKB-SubCell"/>
</dbReference>
<keyword evidence="7" id="KW-0812">Transmembrane</keyword>
<keyword evidence="3" id="KW-0646">Protease inhibitor</keyword>
<dbReference type="SMART" id="SM00186">
    <property type="entry name" value="FBG"/>
    <property type="match status" value="1"/>
</dbReference>
<dbReference type="Pfam" id="PF00094">
    <property type="entry name" value="VWD"/>
    <property type="match status" value="1"/>
</dbReference>
<evidence type="ECO:0000256" key="4">
    <source>
        <dbReference type="ARBA" id="ARBA00023136"/>
    </source>
</evidence>
<evidence type="ECO:0000256" key="7">
    <source>
        <dbReference type="SAM" id="Phobius"/>
    </source>
</evidence>
<protein>
    <submittedName>
        <fullName evidence="12">Zonadhesin</fullName>
    </submittedName>
</protein>
<dbReference type="PROSITE" id="PS01186">
    <property type="entry name" value="EGF_2"/>
    <property type="match status" value="2"/>
</dbReference>
<dbReference type="Gene3D" id="3.90.215.10">
    <property type="entry name" value="Gamma Fibrinogen, chain A, domain 1"/>
    <property type="match status" value="1"/>
</dbReference>
<dbReference type="SMART" id="SM00181">
    <property type="entry name" value="EGF"/>
    <property type="match status" value="5"/>
</dbReference>
<comment type="caution">
    <text evidence="6">Lacks conserved residue(s) required for the propagation of feature annotation.</text>
</comment>
<dbReference type="InterPro" id="IPR001881">
    <property type="entry name" value="EGF-like_Ca-bd_dom"/>
</dbReference>
<sequence length="877" mass="97549">YGLITLFKAVTKLLMGIHFAMFLLVQLLCCIICVSAWQENNRDGFCDGSTLDCRSHREISHMINELKKENQNLRESVNPNCTVCWSAPCLNGGSCIPIDYSKYRCECPGDYGGPDCQTHIACNSKSCGKNAECYVANHQINCVCKVGYSGNPKNGCNMRTVQACMSGDPHYTTFDGQVYEYQGTCPYMFTQPCNGSFAPPYAYFSVKAKNELSYKMAHVSTVSEVEVVMYEQTLHVDSKYNLYVNGVRTPMPFYYPSKANQKIAVTYGSSKVTIKNDQFVKVTFGQGRLCVEIPDVPMLQGGNVLCGLAGNRDSNCKDDFRNRDGFVYTNITSCSNRNKLFTEVFGDTWITKDFLSLQTGTACLTGEEVFNDTLNCDLAAVKKECGHILDASLGKGPFAACKGLGTDTIENAYDNCVFDVCSSGEQICKSMTTFAKICQITLPNTPLDWRGHLNCPELHCPLHSKPSPCATGCPNTCTDPDYSESCLEGCAEGCECEAGYVLDTSDPTDTKCILREQCGCVDPNGNPHRPGDRWLTENCTRLNYCSNSTYHYRYQPCSSDAYCGVDESYSYKCFCNKGFIGDGYNCTDINECLDETKCNSDKGKGKCVNTPGSYVCDCNGYYGGEECAFYLPRRHCADLYVYHHNTTNGAYIIKPPYPYSDKQAFTDLTVYCDMTTSGGGWTLMTNSLSNSMSNKTFKDYVDGFGNPSIKDVWIGLDVLHGMTNEVETSLRVDLHRCKYNSRPEINTNCTYPYFKVLDAGSVYAVVIPTECTGTENIYFDGWARWDLSAVGPAFLAYDTDNSTAHCSATYKNTGWWFNTKQRCGSANLNGVRYQCSDQPPVDLLAHYLQWNGNPLSEAQLFLRPTLYPKYDPHVEKA</sequence>
<accession>A0A915B8V3</accession>
<dbReference type="SMART" id="SM00832">
    <property type="entry name" value="C8"/>
    <property type="match status" value="1"/>
</dbReference>
<evidence type="ECO:0000313" key="11">
    <source>
        <dbReference type="Proteomes" id="UP000887569"/>
    </source>
</evidence>
<keyword evidence="4 7" id="KW-0472">Membrane</keyword>
<evidence type="ECO:0000256" key="5">
    <source>
        <dbReference type="ARBA" id="ARBA00023157"/>
    </source>
</evidence>
<dbReference type="PROSITE" id="PS00022">
    <property type="entry name" value="EGF_1"/>
    <property type="match status" value="2"/>
</dbReference>
<dbReference type="InterPro" id="IPR000152">
    <property type="entry name" value="EGF-type_Asp/Asn_hydroxyl_site"/>
</dbReference>
<keyword evidence="11" id="KW-1185">Reference proteome</keyword>
<evidence type="ECO:0000256" key="3">
    <source>
        <dbReference type="ARBA" id="ARBA00022900"/>
    </source>
</evidence>
<dbReference type="SUPFAM" id="SSF57567">
    <property type="entry name" value="Serine protease inhibitors"/>
    <property type="match status" value="1"/>
</dbReference>
<dbReference type="InterPro" id="IPR014853">
    <property type="entry name" value="VWF/SSPO/ZAN-like_Cys-rich_dom"/>
</dbReference>
<feature type="domain" description="VWFD" evidence="9">
    <location>
        <begin position="161"/>
        <end position="357"/>
    </location>
</feature>
<organism evidence="11 12">
    <name type="scientific">Parascaris univalens</name>
    <name type="common">Nematode worm</name>
    <dbReference type="NCBI Taxonomy" id="6257"/>
    <lineage>
        <taxon>Eukaryota</taxon>
        <taxon>Metazoa</taxon>
        <taxon>Ecdysozoa</taxon>
        <taxon>Nematoda</taxon>
        <taxon>Chromadorea</taxon>
        <taxon>Rhabditida</taxon>
        <taxon>Spirurina</taxon>
        <taxon>Ascaridomorpha</taxon>
        <taxon>Ascaridoidea</taxon>
        <taxon>Ascarididae</taxon>
        <taxon>Parascaris</taxon>
    </lineage>
</organism>
<keyword evidence="3" id="KW-0722">Serine protease inhibitor</keyword>
<dbReference type="CDD" id="cd00054">
    <property type="entry name" value="EGF_CA"/>
    <property type="match status" value="1"/>
</dbReference>
<dbReference type="NCBIfam" id="NF040941">
    <property type="entry name" value="GGGWT_bact"/>
    <property type="match status" value="1"/>
</dbReference>
<dbReference type="SMART" id="SM00216">
    <property type="entry name" value="VWD"/>
    <property type="match status" value="1"/>
</dbReference>
<feature type="disulfide bond" evidence="6">
    <location>
        <begin position="107"/>
        <end position="116"/>
    </location>
</feature>
<evidence type="ECO:0000259" key="10">
    <source>
        <dbReference type="PROSITE" id="PS51406"/>
    </source>
</evidence>
<dbReference type="PROSITE" id="PS51233">
    <property type="entry name" value="VWFD"/>
    <property type="match status" value="1"/>
</dbReference>
<evidence type="ECO:0000256" key="6">
    <source>
        <dbReference type="PROSITE-ProRule" id="PRU00076"/>
    </source>
</evidence>
<evidence type="ECO:0000256" key="2">
    <source>
        <dbReference type="ARBA" id="ARBA00022729"/>
    </source>
</evidence>
<dbReference type="PROSITE" id="PS50026">
    <property type="entry name" value="EGF_3"/>
    <property type="match status" value="2"/>
</dbReference>
<dbReference type="CDD" id="cd19941">
    <property type="entry name" value="TIL"/>
    <property type="match status" value="1"/>
</dbReference>
<dbReference type="PANTHER" id="PTHR46160">
    <property type="entry name" value="ALPHA-TECTORIN-RELATED"/>
    <property type="match status" value="1"/>
</dbReference>
<keyword evidence="7" id="KW-1133">Transmembrane helix</keyword>
<dbReference type="PROSITE" id="PS51406">
    <property type="entry name" value="FIBRINOGEN_C_2"/>
    <property type="match status" value="1"/>
</dbReference>
<dbReference type="InterPro" id="IPR001846">
    <property type="entry name" value="VWF_type-D"/>
</dbReference>
<feature type="transmembrane region" description="Helical" evidence="7">
    <location>
        <begin position="13"/>
        <end position="37"/>
    </location>
</feature>
<evidence type="ECO:0000313" key="12">
    <source>
        <dbReference type="WBParaSite" id="PgR030_g100_t02"/>
    </source>
</evidence>
<dbReference type="GO" id="GO:0005509">
    <property type="term" value="F:calcium ion binding"/>
    <property type="evidence" value="ECO:0007669"/>
    <property type="project" value="InterPro"/>
</dbReference>
<evidence type="ECO:0000256" key="1">
    <source>
        <dbReference type="ARBA" id="ARBA00004370"/>
    </source>
</evidence>
<name>A0A915B8V3_PARUN</name>
<dbReference type="SMART" id="SM00179">
    <property type="entry name" value="EGF_CA"/>
    <property type="match status" value="3"/>
</dbReference>